<proteinExistence type="predicted"/>
<evidence type="ECO:0000259" key="1">
    <source>
        <dbReference type="Pfam" id="PF00005"/>
    </source>
</evidence>
<dbReference type="KEGG" id="xtr:116408208"/>
<gene>
    <name evidence="3 4" type="primary">LOC116408208</name>
</gene>
<dbReference type="OrthoDB" id="6500128at2759"/>
<dbReference type="GO" id="GO:0016887">
    <property type="term" value="F:ATP hydrolysis activity"/>
    <property type="evidence" value="ECO:0007669"/>
    <property type="project" value="InterPro"/>
</dbReference>
<evidence type="ECO:0000313" key="2">
    <source>
        <dbReference type="Proteomes" id="UP000008143"/>
    </source>
</evidence>
<dbReference type="InterPro" id="IPR017871">
    <property type="entry name" value="ABC_transporter-like_CS"/>
</dbReference>
<sequence>MGEVSLEYVKEAAQTAHAHDFISEMANGYQTGAGQKGGLLSGGQKQRVALARALLRNPKILILDDATSSLDLESEQKVQCAVYDGPRDRTVLLISHRISTVQRADRILVLEGGRITEEGTHEQLLKQEGSYTRLWQKQLSSFQSVNGEQLSSQ</sequence>
<dbReference type="SUPFAM" id="SSF52540">
    <property type="entry name" value="P-loop containing nucleoside triphosphate hydrolases"/>
    <property type="match status" value="1"/>
</dbReference>
<keyword evidence="2" id="KW-1185">Reference proteome</keyword>
<dbReference type="OMA" id="ACDMAEI"/>
<dbReference type="PANTHER" id="PTHR43394:SF13">
    <property type="entry name" value="ANTIGEN PEPTIDE TRANSPORTER 1"/>
    <property type="match status" value="1"/>
</dbReference>
<dbReference type="Pfam" id="PF00005">
    <property type="entry name" value="ABC_tran"/>
    <property type="match status" value="1"/>
</dbReference>
<evidence type="ECO:0000313" key="3">
    <source>
        <dbReference type="RefSeq" id="XP_031750766.1"/>
    </source>
</evidence>
<dbReference type="Gene3D" id="3.40.50.300">
    <property type="entry name" value="P-loop containing nucleotide triphosphate hydrolases"/>
    <property type="match status" value="1"/>
</dbReference>
<reference evidence="3" key="1">
    <citation type="submission" date="2025-08" db="UniProtKB">
        <authorList>
            <consortium name="RefSeq"/>
        </authorList>
    </citation>
    <scope>IDENTIFICATION</scope>
    <source>
        <strain evidence="3">Nigerian</strain>
        <tissue evidence="3">Liver and blood</tissue>
    </source>
</reference>
<name>A0A8J1J209_XENTR</name>
<accession>A0A8J1J209</accession>
<dbReference type="AGR" id="Xenbase:XB-GENE-29093827"/>
<dbReference type="AlphaFoldDB" id="A0A8J1J209"/>
<dbReference type="InterPro" id="IPR027417">
    <property type="entry name" value="P-loop_NTPase"/>
</dbReference>
<dbReference type="InterPro" id="IPR003439">
    <property type="entry name" value="ABC_transporter-like_ATP-bd"/>
</dbReference>
<dbReference type="InterPro" id="IPR039421">
    <property type="entry name" value="Type_1_exporter"/>
</dbReference>
<dbReference type="Xenbase" id="XB-GENE-29093827">
    <property type="gene designation" value="LOC116408208"/>
</dbReference>
<organism evidence="2 3">
    <name type="scientific">Xenopus tropicalis</name>
    <name type="common">Western clawed frog</name>
    <name type="synonym">Silurana tropicalis</name>
    <dbReference type="NCBI Taxonomy" id="8364"/>
    <lineage>
        <taxon>Eukaryota</taxon>
        <taxon>Metazoa</taxon>
        <taxon>Chordata</taxon>
        <taxon>Craniata</taxon>
        <taxon>Vertebrata</taxon>
        <taxon>Euteleostomi</taxon>
        <taxon>Amphibia</taxon>
        <taxon>Batrachia</taxon>
        <taxon>Anura</taxon>
        <taxon>Pipoidea</taxon>
        <taxon>Pipidae</taxon>
        <taxon>Xenopodinae</taxon>
        <taxon>Xenopus</taxon>
        <taxon>Silurana</taxon>
    </lineage>
</organism>
<evidence type="ECO:0000313" key="4">
    <source>
        <dbReference type="Xenbase" id="XB-GENE-29093827"/>
    </source>
</evidence>
<feature type="domain" description="ABC transporter" evidence="1">
    <location>
        <begin position="9"/>
        <end position="68"/>
    </location>
</feature>
<protein>
    <submittedName>
        <fullName evidence="3">ATP-binding cassette sub-family B member 9-like</fullName>
    </submittedName>
</protein>
<dbReference type="GeneID" id="116408208"/>
<dbReference type="RefSeq" id="XP_031750766.1">
    <property type="nucleotide sequence ID" value="XM_031894906.1"/>
</dbReference>
<dbReference type="PANTHER" id="PTHR43394">
    <property type="entry name" value="ATP-DEPENDENT PERMEASE MDL1, MITOCHONDRIAL"/>
    <property type="match status" value="1"/>
</dbReference>
<dbReference type="Proteomes" id="UP000008143">
    <property type="component" value="Unplaced"/>
</dbReference>
<dbReference type="PROSITE" id="PS00211">
    <property type="entry name" value="ABC_TRANSPORTER_1"/>
    <property type="match status" value="1"/>
</dbReference>
<dbReference type="GO" id="GO:0005524">
    <property type="term" value="F:ATP binding"/>
    <property type="evidence" value="ECO:0007669"/>
    <property type="project" value="InterPro"/>
</dbReference>